<reference evidence="3 4" key="1">
    <citation type="journal article" date="2021" name="Commun. Biol.">
        <title>The genome of Shorea leprosula (Dipterocarpaceae) highlights the ecological relevance of drought in aseasonal tropical rainforests.</title>
        <authorList>
            <person name="Ng K.K.S."/>
            <person name="Kobayashi M.J."/>
            <person name="Fawcett J.A."/>
            <person name="Hatakeyama M."/>
            <person name="Paape T."/>
            <person name="Ng C.H."/>
            <person name="Ang C.C."/>
            <person name="Tnah L.H."/>
            <person name="Lee C.T."/>
            <person name="Nishiyama T."/>
            <person name="Sese J."/>
            <person name="O'Brien M.J."/>
            <person name="Copetti D."/>
            <person name="Mohd Noor M.I."/>
            <person name="Ong R.C."/>
            <person name="Putra M."/>
            <person name="Sireger I.Z."/>
            <person name="Indrioko S."/>
            <person name="Kosugi Y."/>
            <person name="Izuno A."/>
            <person name="Isagi Y."/>
            <person name="Lee S.L."/>
            <person name="Shimizu K.K."/>
        </authorList>
    </citation>
    <scope>NUCLEOTIDE SEQUENCE [LARGE SCALE GENOMIC DNA]</scope>
    <source>
        <strain evidence="3">214</strain>
    </source>
</reference>
<dbReference type="InterPro" id="IPR029071">
    <property type="entry name" value="Ubiquitin-like_domsf"/>
</dbReference>
<evidence type="ECO:0000313" key="3">
    <source>
        <dbReference type="EMBL" id="GKU87288.1"/>
    </source>
</evidence>
<dbReference type="AlphaFoldDB" id="A0AAV5HEM7"/>
<dbReference type="PANTHER" id="PTHR14942:SF2">
    <property type="entry name" value="UBIQUITIN-LIKE SUPERFAMILY PROTEIN"/>
    <property type="match status" value="1"/>
</dbReference>
<dbReference type="CDD" id="cd17058">
    <property type="entry name" value="Ubl_SNRNP25"/>
    <property type="match status" value="1"/>
</dbReference>
<dbReference type="GO" id="GO:0000398">
    <property type="term" value="P:mRNA splicing, via spliceosome"/>
    <property type="evidence" value="ECO:0007669"/>
    <property type="project" value="InterPro"/>
</dbReference>
<feature type="region of interest" description="Disordered" evidence="1">
    <location>
        <begin position="147"/>
        <end position="191"/>
    </location>
</feature>
<sequence>MLRIVAEDVSSSVSVERSGRSLSLPFSAMVRMNGGSCKSLTYSKLPDEPLKLSVLKLDGSSFDIKVAKAGTIADLKLAVQAAFSHVPNNGPEKISWPHVWGHFCLCYDGQKLLADTNYIKAYGIKDGDQLRFIRHVSISYNVTKMQRKNGTISSKERSLSRPNSKQSKQNDEEVDDCHDMENGRYKHHKDKRQQIVVDQNCRPGHFLRGWTSYSKLTTNQRTRPRRDIICPSISRSSFLDNLKKLLHHSLKQMRRIEN</sequence>
<evidence type="ECO:0000313" key="4">
    <source>
        <dbReference type="Proteomes" id="UP001054252"/>
    </source>
</evidence>
<evidence type="ECO:0000256" key="1">
    <source>
        <dbReference type="SAM" id="MobiDB-lite"/>
    </source>
</evidence>
<dbReference type="PANTHER" id="PTHR14942">
    <property type="entry name" value="U11/U12 SMALL NUCLEAR RIBONUCLEOPROTEIN 25 KDA PROTEIN"/>
    <property type="match status" value="1"/>
</dbReference>
<comment type="caution">
    <text evidence="3">The sequence shown here is derived from an EMBL/GenBank/DDBJ whole genome shotgun (WGS) entry which is preliminary data.</text>
</comment>
<dbReference type="Gene3D" id="3.10.20.90">
    <property type="entry name" value="Phosphatidylinositol 3-kinase Catalytic Subunit, Chain A, domain 1"/>
    <property type="match status" value="1"/>
</dbReference>
<dbReference type="InterPro" id="IPR040610">
    <property type="entry name" value="SNRNP25_ubiquitin"/>
</dbReference>
<dbReference type="Proteomes" id="UP001054252">
    <property type="component" value="Unassembled WGS sequence"/>
</dbReference>
<feature type="domain" description="SNRNP25 ubiquitin-like" evidence="2">
    <location>
        <begin position="50"/>
        <end position="136"/>
    </location>
</feature>
<keyword evidence="4" id="KW-1185">Reference proteome</keyword>
<proteinExistence type="predicted"/>
<gene>
    <name evidence="3" type="ORF">SLEP1_g1712</name>
</gene>
<protein>
    <recommendedName>
        <fullName evidence="2">SNRNP25 ubiquitin-like domain-containing protein</fullName>
    </recommendedName>
</protein>
<name>A0AAV5HEM7_9ROSI</name>
<evidence type="ECO:0000259" key="2">
    <source>
        <dbReference type="Pfam" id="PF18036"/>
    </source>
</evidence>
<dbReference type="EMBL" id="BPVZ01000002">
    <property type="protein sequence ID" value="GKU87288.1"/>
    <property type="molecule type" value="Genomic_DNA"/>
</dbReference>
<organism evidence="3 4">
    <name type="scientific">Rubroshorea leprosula</name>
    <dbReference type="NCBI Taxonomy" id="152421"/>
    <lineage>
        <taxon>Eukaryota</taxon>
        <taxon>Viridiplantae</taxon>
        <taxon>Streptophyta</taxon>
        <taxon>Embryophyta</taxon>
        <taxon>Tracheophyta</taxon>
        <taxon>Spermatophyta</taxon>
        <taxon>Magnoliopsida</taxon>
        <taxon>eudicotyledons</taxon>
        <taxon>Gunneridae</taxon>
        <taxon>Pentapetalae</taxon>
        <taxon>rosids</taxon>
        <taxon>malvids</taxon>
        <taxon>Malvales</taxon>
        <taxon>Dipterocarpaceae</taxon>
        <taxon>Rubroshorea</taxon>
    </lineage>
</organism>
<accession>A0AAV5HEM7</accession>
<dbReference type="SUPFAM" id="SSF54236">
    <property type="entry name" value="Ubiquitin-like"/>
    <property type="match status" value="1"/>
</dbReference>
<dbReference type="Pfam" id="PF18036">
    <property type="entry name" value="Ubiquitin_4"/>
    <property type="match status" value="1"/>
</dbReference>
<dbReference type="InterPro" id="IPR039690">
    <property type="entry name" value="SNRNP25"/>
</dbReference>